<dbReference type="EMBL" id="JADGJQ010000078">
    <property type="protein sequence ID" value="KAJ3172374.1"/>
    <property type="molecule type" value="Genomic_DNA"/>
</dbReference>
<dbReference type="FunFam" id="2.30.30.70:FF:000001">
    <property type="entry name" value="60S ribosomal protein L21"/>
    <property type="match status" value="1"/>
</dbReference>
<keyword evidence="7" id="KW-0687">Ribonucleoprotein</keyword>
<reference evidence="9" key="1">
    <citation type="submission" date="2020-05" db="EMBL/GenBank/DDBJ databases">
        <title>Phylogenomic resolution of chytrid fungi.</title>
        <authorList>
            <person name="Stajich J.E."/>
            <person name="Amses K."/>
            <person name="Simmons R."/>
            <person name="Seto K."/>
            <person name="Myers J."/>
            <person name="Bonds A."/>
            <person name="Quandt C.A."/>
            <person name="Barry K."/>
            <person name="Liu P."/>
            <person name="Grigoriev I."/>
            <person name="Longcore J.E."/>
            <person name="James T.Y."/>
        </authorList>
    </citation>
    <scope>NUCLEOTIDE SEQUENCE</scope>
    <source>
        <strain evidence="9">JEL0379</strain>
    </source>
</reference>
<keyword evidence="10" id="KW-1185">Reference proteome</keyword>
<dbReference type="Pfam" id="PF04193">
    <property type="entry name" value="PQ-loop"/>
    <property type="match status" value="2"/>
</dbReference>
<organism evidence="9 10">
    <name type="scientific">Geranomyces variabilis</name>
    <dbReference type="NCBI Taxonomy" id="109894"/>
    <lineage>
        <taxon>Eukaryota</taxon>
        <taxon>Fungi</taxon>
        <taxon>Fungi incertae sedis</taxon>
        <taxon>Chytridiomycota</taxon>
        <taxon>Chytridiomycota incertae sedis</taxon>
        <taxon>Chytridiomycetes</taxon>
        <taxon>Spizellomycetales</taxon>
        <taxon>Powellomycetaceae</taxon>
        <taxon>Geranomyces</taxon>
    </lineage>
</organism>
<feature type="transmembrane region" description="Helical" evidence="8">
    <location>
        <begin position="20"/>
        <end position="41"/>
    </location>
</feature>
<evidence type="ECO:0000256" key="7">
    <source>
        <dbReference type="ARBA" id="ARBA00023274"/>
    </source>
</evidence>
<dbReference type="SUPFAM" id="SSF50104">
    <property type="entry name" value="Translation proteins SH3-like domain"/>
    <property type="match status" value="1"/>
</dbReference>
<sequence length="466" mass="51159">MYLMPSRTIEIPCPAEHDSAKLLLGVFITTGTVISYVPQVIKFIQKKTSEGLSLYFFFLGAIGMTSLVANVFLLSFPSVICCIRSPQWGPLLCTENTFGLTQVATQTFCFLLCVALYYVYYPQHQKATAAYTRARWVGATIVVFCAILFFTTLGVLLYTTDSNGRSKSGTWIAGALGLLATGTSVLQFLPQLLHTWSIKAVGALSIPMMLMQTPGGFLMAYSLYIQPSANWTSWLPYLICGSLQGLLLIMCIVFTLRPPSPPDYDELAAEAAEEQRGEAEPLLGGVGGREADSPGVVGEVVVEDAASSPRLGARARTRHLFARNFRESGSIPLSTYLKTYKVGDIVDIKANGAVHKGMPHKFYHGKTGIIYNVTKSAVGIIVHKQVGNRYMEKRVNIRVEHIKHSNCRLDFLRRVKANAAAKKEAKEKGVTFNLKRQPVGPVKAHHVSTKDNRPTTITPVAYEALV</sequence>
<feature type="transmembrane region" description="Helical" evidence="8">
    <location>
        <begin position="53"/>
        <end position="80"/>
    </location>
</feature>
<dbReference type="Gene3D" id="6.10.250.3260">
    <property type="match status" value="1"/>
</dbReference>
<evidence type="ECO:0000313" key="10">
    <source>
        <dbReference type="Proteomes" id="UP001212152"/>
    </source>
</evidence>
<gene>
    <name evidence="9" type="ORF">HDU87_007878</name>
</gene>
<dbReference type="SMART" id="SM00679">
    <property type="entry name" value="CTNS"/>
    <property type="match status" value="2"/>
</dbReference>
<keyword evidence="6 8" id="KW-0472">Membrane</keyword>
<evidence type="ECO:0000313" key="9">
    <source>
        <dbReference type="EMBL" id="KAJ3172374.1"/>
    </source>
</evidence>
<dbReference type="GO" id="GO:0016020">
    <property type="term" value="C:membrane"/>
    <property type="evidence" value="ECO:0007669"/>
    <property type="project" value="UniProtKB-SubCell"/>
</dbReference>
<feature type="transmembrane region" description="Helical" evidence="8">
    <location>
        <begin position="170"/>
        <end position="189"/>
    </location>
</feature>
<dbReference type="InterPro" id="IPR018259">
    <property type="entry name" value="Ribosomal_eL21_CS"/>
</dbReference>
<comment type="subcellular location">
    <subcellularLocation>
        <location evidence="1">Membrane</location>
        <topology evidence="1">Multi-pass membrane protein</topology>
    </subcellularLocation>
</comment>
<feature type="transmembrane region" description="Helical" evidence="8">
    <location>
        <begin position="133"/>
        <end position="158"/>
    </location>
</feature>
<dbReference type="GO" id="GO:0006412">
    <property type="term" value="P:translation"/>
    <property type="evidence" value="ECO:0007669"/>
    <property type="project" value="InterPro"/>
</dbReference>
<dbReference type="InterPro" id="IPR008991">
    <property type="entry name" value="Translation_prot_SH3-like_sf"/>
</dbReference>
<dbReference type="InterPro" id="IPR001147">
    <property type="entry name" value="Ribosomal_eL21"/>
</dbReference>
<protein>
    <recommendedName>
        <fullName evidence="11">60S ribosomal protein L21</fullName>
    </recommendedName>
</protein>
<dbReference type="PANTHER" id="PTHR20981">
    <property type="entry name" value="60S RIBOSOMAL PROTEIN L21"/>
    <property type="match status" value="1"/>
</dbReference>
<feature type="transmembrane region" description="Helical" evidence="8">
    <location>
        <begin position="234"/>
        <end position="256"/>
    </location>
</feature>
<evidence type="ECO:0000256" key="5">
    <source>
        <dbReference type="ARBA" id="ARBA00022989"/>
    </source>
</evidence>
<comment type="similarity">
    <text evidence="2">Belongs to the eukaryotic ribosomal protein eL21 family.</text>
</comment>
<proteinExistence type="inferred from homology"/>
<keyword evidence="3 8" id="KW-0812">Transmembrane</keyword>
<evidence type="ECO:0008006" key="11">
    <source>
        <dbReference type="Google" id="ProtNLM"/>
    </source>
</evidence>
<dbReference type="AlphaFoldDB" id="A0AAD5TIV5"/>
<keyword evidence="5 8" id="KW-1133">Transmembrane helix</keyword>
<dbReference type="Proteomes" id="UP001212152">
    <property type="component" value="Unassembled WGS sequence"/>
</dbReference>
<evidence type="ECO:0000256" key="1">
    <source>
        <dbReference type="ARBA" id="ARBA00004141"/>
    </source>
</evidence>
<evidence type="ECO:0000256" key="3">
    <source>
        <dbReference type="ARBA" id="ARBA00022692"/>
    </source>
</evidence>
<dbReference type="GO" id="GO:0005840">
    <property type="term" value="C:ribosome"/>
    <property type="evidence" value="ECO:0007669"/>
    <property type="project" value="UniProtKB-KW"/>
</dbReference>
<dbReference type="Gene3D" id="2.30.30.70">
    <property type="entry name" value="Ribosomal protein L21"/>
    <property type="match status" value="1"/>
</dbReference>
<evidence type="ECO:0000256" key="2">
    <source>
        <dbReference type="ARBA" id="ARBA00008427"/>
    </source>
</evidence>
<keyword evidence="4" id="KW-0689">Ribosomal protein</keyword>
<comment type="caution">
    <text evidence="9">The sequence shown here is derived from an EMBL/GenBank/DDBJ whole genome shotgun (WGS) entry which is preliminary data.</text>
</comment>
<accession>A0AAD5TIV5</accession>
<dbReference type="PROSITE" id="PS01171">
    <property type="entry name" value="RIBOSOMAL_L21E"/>
    <property type="match status" value="1"/>
</dbReference>
<dbReference type="GO" id="GO:0003735">
    <property type="term" value="F:structural constituent of ribosome"/>
    <property type="evidence" value="ECO:0007669"/>
    <property type="project" value="InterPro"/>
</dbReference>
<dbReference type="InterPro" id="IPR006603">
    <property type="entry name" value="PQ-loop_rpt"/>
</dbReference>
<dbReference type="Gene3D" id="1.20.1280.290">
    <property type="match status" value="2"/>
</dbReference>
<name>A0AAD5TIV5_9FUNG</name>
<feature type="transmembrane region" description="Helical" evidence="8">
    <location>
        <begin position="201"/>
        <end position="222"/>
    </location>
</feature>
<dbReference type="GO" id="GO:1990904">
    <property type="term" value="C:ribonucleoprotein complex"/>
    <property type="evidence" value="ECO:0007669"/>
    <property type="project" value="UniProtKB-KW"/>
</dbReference>
<dbReference type="InterPro" id="IPR036948">
    <property type="entry name" value="Ribosomal_eL21_sf"/>
</dbReference>
<evidence type="ECO:0000256" key="4">
    <source>
        <dbReference type="ARBA" id="ARBA00022980"/>
    </source>
</evidence>
<feature type="transmembrane region" description="Helical" evidence="8">
    <location>
        <begin position="100"/>
        <end position="121"/>
    </location>
</feature>
<evidence type="ECO:0000256" key="8">
    <source>
        <dbReference type="SAM" id="Phobius"/>
    </source>
</evidence>
<dbReference type="FunFam" id="6.10.250.3260:FF:000001">
    <property type="entry name" value="60S ribosomal protein L21"/>
    <property type="match status" value="1"/>
</dbReference>
<dbReference type="Pfam" id="PF01157">
    <property type="entry name" value="Ribosomal_L21e"/>
    <property type="match status" value="1"/>
</dbReference>
<evidence type="ECO:0000256" key="6">
    <source>
        <dbReference type="ARBA" id="ARBA00023136"/>
    </source>
</evidence>